<dbReference type="Gene3D" id="1.20.1280.50">
    <property type="match status" value="1"/>
</dbReference>
<evidence type="ECO:0000313" key="2">
    <source>
        <dbReference type="EMBL" id="KAJ7756383.1"/>
    </source>
</evidence>
<name>A0AAD7NDR6_9AGAR</name>
<protein>
    <recommendedName>
        <fullName evidence="1">F-box domain-containing protein</fullName>
    </recommendedName>
</protein>
<dbReference type="InterPro" id="IPR036047">
    <property type="entry name" value="F-box-like_dom_sf"/>
</dbReference>
<evidence type="ECO:0000313" key="3">
    <source>
        <dbReference type="Proteomes" id="UP001215280"/>
    </source>
</evidence>
<evidence type="ECO:0000259" key="1">
    <source>
        <dbReference type="Pfam" id="PF12937"/>
    </source>
</evidence>
<dbReference type="Proteomes" id="UP001215280">
    <property type="component" value="Unassembled WGS sequence"/>
</dbReference>
<dbReference type="SUPFAM" id="SSF81383">
    <property type="entry name" value="F-box domain"/>
    <property type="match status" value="1"/>
</dbReference>
<comment type="caution">
    <text evidence="2">The sequence shown here is derived from an EMBL/GenBank/DDBJ whole genome shotgun (WGS) entry which is preliminary data.</text>
</comment>
<organism evidence="2 3">
    <name type="scientific">Mycena maculata</name>
    <dbReference type="NCBI Taxonomy" id="230809"/>
    <lineage>
        <taxon>Eukaryota</taxon>
        <taxon>Fungi</taxon>
        <taxon>Dikarya</taxon>
        <taxon>Basidiomycota</taxon>
        <taxon>Agaricomycotina</taxon>
        <taxon>Agaricomycetes</taxon>
        <taxon>Agaricomycetidae</taxon>
        <taxon>Agaricales</taxon>
        <taxon>Marasmiineae</taxon>
        <taxon>Mycenaceae</taxon>
        <taxon>Mycena</taxon>
    </lineage>
</organism>
<keyword evidence="3" id="KW-1185">Reference proteome</keyword>
<dbReference type="AlphaFoldDB" id="A0AAD7NDR6"/>
<proteinExistence type="predicted"/>
<accession>A0AAD7NDR6</accession>
<dbReference type="EMBL" id="JARJLG010000061">
    <property type="protein sequence ID" value="KAJ7756383.1"/>
    <property type="molecule type" value="Genomic_DNA"/>
</dbReference>
<feature type="domain" description="F-box" evidence="1">
    <location>
        <begin position="37"/>
        <end position="70"/>
    </location>
</feature>
<sequence>MASDTSFGRLQCSLDLGDTSPSSYPVCLFCMTCPLFSLPVDLLLEILVCLHGPQDLLILSQTCRGLHEFITLNTTANYVWHQIAHKSDLPLDIEPYVDRSNLPGRTLQAIVTNALRVENNWARPVSRLNKLTRLDPDNVNVSQMQFIGSQWLVVLRRSASTASLSVWRVAGTARAYRAASLDIPGPAVPLKFSATMQRGCKEVLIALISSSTSGTVFSAYSVFVKSEIDDVFAIPSPRALFTLHRPHSEGLFYEVHVCGRIIAVGVPQFANSVFSLSAYRILFINTVTGIQCPVDPELPEQFTQLHFKLYPKHLVLAGVRDQTTLVIRTHDLPVAMFDEAASNSTSLTTAIADYETETTVSGLDYDLSADSTHSLSHISLITFHSLVRRADSSDYIFHFPLHHSSSPSFVGRFSTHASASAEIVCLGETGRRAVWLERRWTTDEYTLMKATFSHNGEKPVVVEPLLARHAALPFLLSTIVALAFEEASGRVCLAVHTGELYMLEF</sequence>
<reference evidence="2" key="1">
    <citation type="submission" date="2023-03" db="EMBL/GenBank/DDBJ databases">
        <title>Massive genome expansion in bonnet fungi (Mycena s.s.) driven by repeated elements and novel gene families across ecological guilds.</title>
        <authorList>
            <consortium name="Lawrence Berkeley National Laboratory"/>
            <person name="Harder C.B."/>
            <person name="Miyauchi S."/>
            <person name="Viragh M."/>
            <person name="Kuo A."/>
            <person name="Thoen E."/>
            <person name="Andreopoulos B."/>
            <person name="Lu D."/>
            <person name="Skrede I."/>
            <person name="Drula E."/>
            <person name="Henrissat B."/>
            <person name="Morin E."/>
            <person name="Kohler A."/>
            <person name="Barry K."/>
            <person name="LaButti K."/>
            <person name="Morin E."/>
            <person name="Salamov A."/>
            <person name="Lipzen A."/>
            <person name="Mereny Z."/>
            <person name="Hegedus B."/>
            <person name="Baldrian P."/>
            <person name="Stursova M."/>
            <person name="Weitz H."/>
            <person name="Taylor A."/>
            <person name="Grigoriev I.V."/>
            <person name="Nagy L.G."/>
            <person name="Martin F."/>
            <person name="Kauserud H."/>
        </authorList>
    </citation>
    <scope>NUCLEOTIDE SEQUENCE</scope>
    <source>
        <strain evidence="2">CBHHK188m</strain>
    </source>
</reference>
<gene>
    <name evidence="2" type="ORF">DFH07DRAFT_820363</name>
</gene>
<dbReference type="InterPro" id="IPR001810">
    <property type="entry name" value="F-box_dom"/>
</dbReference>
<dbReference type="Pfam" id="PF12937">
    <property type="entry name" value="F-box-like"/>
    <property type="match status" value="1"/>
</dbReference>